<dbReference type="FunFam" id="1.10.150.20:FF:000014">
    <property type="entry name" value="Polymerase (DNA directed), eta"/>
    <property type="match status" value="1"/>
</dbReference>
<feature type="compositionally biased region" description="Polar residues" evidence="27">
    <location>
        <begin position="765"/>
        <end position="781"/>
    </location>
</feature>
<feature type="compositionally biased region" description="Polar residues" evidence="27">
    <location>
        <begin position="574"/>
        <end position="585"/>
    </location>
</feature>
<reference evidence="30 31" key="1">
    <citation type="submission" date="2017-12" db="EMBL/GenBank/DDBJ databases">
        <title>Integrating genomic resources of turbot (Scophthalmus maximus) in depth evaluation of genetic and physical mapping variation across individuals.</title>
        <authorList>
            <person name="Martinez P."/>
        </authorList>
    </citation>
    <scope>NUCLEOTIDE SEQUENCE [LARGE SCALE GENOMIC DNA]</scope>
</reference>
<evidence type="ECO:0000256" key="12">
    <source>
        <dbReference type="ARBA" id="ARBA00022723"/>
    </source>
</evidence>
<dbReference type="PROSITE" id="PS50173">
    <property type="entry name" value="UMUC"/>
    <property type="match status" value="1"/>
</dbReference>
<dbReference type="GO" id="GO:0005634">
    <property type="term" value="C:nucleus"/>
    <property type="evidence" value="ECO:0007669"/>
    <property type="project" value="UniProtKB-SubCell"/>
</dbReference>
<dbReference type="GO" id="GO:0005657">
    <property type="term" value="C:replication fork"/>
    <property type="evidence" value="ECO:0007669"/>
    <property type="project" value="TreeGrafter"/>
</dbReference>
<keyword evidence="20" id="KW-0234">DNA repair</keyword>
<keyword evidence="21" id="KW-0539">Nucleus</keyword>
<feature type="compositionally biased region" description="Polar residues" evidence="27">
    <location>
        <begin position="674"/>
        <end position="683"/>
    </location>
</feature>
<dbReference type="AlphaFoldDB" id="A0A2U9CDP3"/>
<dbReference type="GO" id="GO:0010225">
    <property type="term" value="P:response to UV-C"/>
    <property type="evidence" value="ECO:0007669"/>
    <property type="project" value="UniProtKB-ARBA"/>
</dbReference>
<dbReference type="PROSITE" id="PS51907">
    <property type="entry name" value="ZF_UBZ3"/>
    <property type="match status" value="1"/>
</dbReference>
<evidence type="ECO:0000256" key="11">
    <source>
        <dbReference type="ARBA" id="ARBA00022705"/>
    </source>
</evidence>
<evidence type="ECO:0000256" key="1">
    <source>
        <dbReference type="ARBA" id="ARBA00001936"/>
    </source>
</evidence>
<evidence type="ECO:0000256" key="4">
    <source>
        <dbReference type="ARBA" id="ARBA00010945"/>
    </source>
</evidence>
<evidence type="ECO:0000256" key="26">
    <source>
        <dbReference type="ARBA" id="ARBA00080427"/>
    </source>
</evidence>
<keyword evidence="19" id="KW-0238">DNA-binding</keyword>
<keyword evidence="12" id="KW-0479">Metal-binding</keyword>
<sequence>MFNVTRHARTSTIQSEVEVEEYEYDPEETHVIVEHQGEAVKTFLPLTDSPLRLMEYGKERVVALVDMDCFYVQVEQRLNPALSGTPCVVAQYKTWKGGGIIAVSYEARAHGVTRNMWVDDAKKLCPNLQVARVRESHGKADLTHYRDASVEVIEVMSRFAVIERASIDEAYMDLTAAIQQRLKNMADEQMAPHLLRTTYIQGYPKSSPELEASAEDSVLDKEELRSRGLQQWLASLPVHVSGEQSSAELQLTVGALIVEEMRSAVEKDTGFQCSAGISNNKVLAKLACGLNKPNRQTVLPLDSVAELFNSLPIGKIRNLGGKLGASITGTLGIENMGDLTRFSQAQLGQHFGEKTGQWLYDLCRGIEFEAVKPRQLPMSIGCSKNFPGKTSLATKEQVQHWLHQLALELEERLTKDREVNGRVAKLLTVGVRQLGDKRPSSFSRCCALARYEATKISSDSFAIIKSLNTAGHHQATWSPPLTLLHLSASKFSDAPSAGGIAGFLCGDVTSTQSLFSTTQSSTQSSTQPPSELKKDSACKQPGTIQSFFQKAAEKQRQKVTKEDDEEEDDEIVVSTGSLPCSSTSRKAPGTDSRLDTDTNCLTSSSFTVSPHSKNGSTSPRRGISSFFHKKILERSEQASASTLSRPETRLRPGSVDKIEDFEDTVDVKSGLQVKPSSEFTSSPCEEVKDKLGIDPPPSVNREDLLNCERCGQEVSVWEMPEHNDYHFALDLQNSLSSSTNSATASTSSSSSPSSASPLTVGAAGTAQSTRGKTKTRGQSGPQPKRQRPQGGSTATLDSFFKRN</sequence>
<dbReference type="InterPro" id="IPR036775">
    <property type="entry name" value="DNA_pol_Y-fam_lit_finger_sf"/>
</dbReference>
<dbReference type="EMBL" id="CP026257">
    <property type="protein sequence ID" value="AWP13906.1"/>
    <property type="molecule type" value="Genomic_DNA"/>
</dbReference>
<evidence type="ECO:0000256" key="24">
    <source>
        <dbReference type="ARBA" id="ARBA00049244"/>
    </source>
</evidence>
<evidence type="ECO:0000313" key="30">
    <source>
        <dbReference type="EMBL" id="AWP13906.1"/>
    </source>
</evidence>
<dbReference type="FunFam" id="3.30.1490.100:FF:000007">
    <property type="entry name" value="DNA polymerase eta"/>
    <property type="match status" value="1"/>
</dbReference>
<dbReference type="Pfam" id="PF21704">
    <property type="entry name" value="POLH-Rev1_HhH"/>
    <property type="match status" value="1"/>
</dbReference>
<dbReference type="GO" id="GO:0006281">
    <property type="term" value="P:DNA repair"/>
    <property type="evidence" value="ECO:0007669"/>
    <property type="project" value="UniProtKB-KW"/>
</dbReference>
<feature type="compositionally biased region" description="Polar residues" evidence="27">
    <location>
        <begin position="597"/>
        <end position="619"/>
    </location>
</feature>
<dbReference type="EC" id="2.7.7.7" evidence="5"/>
<evidence type="ECO:0000256" key="22">
    <source>
        <dbReference type="ARBA" id="ARBA00023270"/>
    </source>
</evidence>
<evidence type="ECO:0000256" key="5">
    <source>
        <dbReference type="ARBA" id="ARBA00012417"/>
    </source>
</evidence>
<evidence type="ECO:0000256" key="14">
    <source>
        <dbReference type="ARBA" id="ARBA00022771"/>
    </source>
</evidence>
<evidence type="ECO:0000256" key="2">
    <source>
        <dbReference type="ARBA" id="ARBA00001946"/>
    </source>
</evidence>
<evidence type="ECO:0000313" key="31">
    <source>
        <dbReference type="Proteomes" id="UP000246464"/>
    </source>
</evidence>
<evidence type="ECO:0000256" key="15">
    <source>
        <dbReference type="ARBA" id="ARBA00022833"/>
    </source>
</evidence>
<dbReference type="InterPro" id="IPR043502">
    <property type="entry name" value="DNA/RNA_pol_sf"/>
</dbReference>
<evidence type="ECO:0000256" key="9">
    <source>
        <dbReference type="ARBA" id="ARBA00022679"/>
    </source>
</evidence>
<dbReference type="STRING" id="52904.ENSSMAP00000033756"/>
<name>A0A2U9CDP3_SCOMX</name>
<dbReference type="InterPro" id="IPR001126">
    <property type="entry name" value="UmuC"/>
</dbReference>
<dbReference type="Pfam" id="PF18439">
    <property type="entry name" value="zf_UBZ"/>
    <property type="match status" value="1"/>
</dbReference>
<dbReference type="Gene3D" id="3.30.1490.100">
    <property type="entry name" value="DNA polymerase, Y-family, little finger domain"/>
    <property type="match status" value="1"/>
</dbReference>
<evidence type="ECO:0000256" key="21">
    <source>
        <dbReference type="ARBA" id="ARBA00023242"/>
    </source>
</evidence>
<feature type="domain" description="UmuC" evidence="28">
    <location>
        <begin position="62"/>
        <end position="320"/>
    </location>
</feature>
<evidence type="ECO:0000259" key="28">
    <source>
        <dbReference type="PROSITE" id="PS50173"/>
    </source>
</evidence>
<dbReference type="InterPro" id="IPR052230">
    <property type="entry name" value="DNA_polymerase_eta"/>
</dbReference>
<feature type="domain" description="UBZ3-type" evidence="29">
    <location>
        <begin position="700"/>
        <end position="734"/>
    </location>
</feature>
<gene>
    <name evidence="30" type="ORF">SMAX5B_017971</name>
</gene>
<dbReference type="Gene3D" id="3.30.70.270">
    <property type="match status" value="1"/>
</dbReference>
<comment type="similarity">
    <text evidence="4">Belongs to the DNA polymerase type-Y family.</text>
</comment>
<keyword evidence="31" id="KW-1185">Reference proteome</keyword>
<evidence type="ECO:0000256" key="19">
    <source>
        <dbReference type="ARBA" id="ARBA00023125"/>
    </source>
</evidence>
<dbReference type="FunFam" id="3.40.1170.60:FF:000003">
    <property type="entry name" value="DNA polymerase eta"/>
    <property type="match status" value="1"/>
</dbReference>
<feature type="region of interest" description="Disordered" evidence="27">
    <location>
        <begin position="737"/>
        <end position="803"/>
    </location>
</feature>
<feature type="region of interest" description="Disordered" evidence="27">
    <location>
        <begin position="674"/>
        <end position="703"/>
    </location>
</feature>
<feature type="compositionally biased region" description="Acidic residues" evidence="27">
    <location>
        <begin position="562"/>
        <end position="571"/>
    </location>
</feature>
<dbReference type="SUPFAM" id="SSF56672">
    <property type="entry name" value="DNA/RNA polymerases"/>
    <property type="match status" value="1"/>
</dbReference>
<evidence type="ECO:0000256" key="8">
    <source>
        <dbReference type="ARBA" id="ARBA00022634"/>
    </source>
</evidence>
<feature type="region of interest" description="Disordered" evidence="27">
    <location>
        <begin position="550"/>
        <end position="623"/>
    </location>
</feature>
<dbReference type="GO" id="GO:0042276">
    <property type="term" value="P:error-prone translesion synthesis"/>
    <property type="evidence" value="ECO:0007669"/>
    <property type="project" value="TreeGrafter"/>
</dbReference>
<evidence type="ECO:0000256" key="20">
    <source>
        <dbReference type="ARBA" id="ARBA00023204"/>
    </source>
</evidence>
<comment type="subcellular location">
    <subcellularLocation>
        <location evidence="3">Nucleus</location>
    </subcellularLocation>
</comment>
<keyword evidence="15" id="KW-0862">Zinc</keyword>
<comment type="subunit">
    <text evidence="25">Interacts with REV1. Interacts with monoubiquitinated PCNA, but not unmodified PCNA. Interacts with POLI; this interaction targets POLI to the replication machinery. Interacts with PALB2 and BRCA2; the interactions are direct and are required to sustain the recruitment of POLH at blocked replication forks and to stimulate POLH-dependent DNA synthesis on D loop substrates. Interacts (via C-terminus) with TRAIP. Interacts with ubiquitin. Interacts with POLDIP2.</text>
</comment>
<keyword evidence="17" id="KW-0832">Ubl conjugation</keyword>
<proteinExistence type="inferred from homology"/>
<dbReference type="InterPro" id="IPR043128">
    <property type="entry name" value="Rev_trsase/Diguanyl_cyclase"/>
</dbReference>
<dbReference type="GO" id="GO:0008270">
    <property type="term" value="F:zinc ion binding"/>
    <property type="evidence" value="ECO:0007669"/>
    <property type="project" value="UniProtKB-KW"/>
</dbReference>
<keyword evidence="10" id="KW-0548">Nucleotidyltransferase</keyword>
<keyword evidence="8" id="KW-0237">DNA synthesis</keyword>
<keyword evidence="14" id="KW-0863">Zinc-finger</keyword>
<evidence type="ECO:0000256" key="6">
    <source>
        <dbReference type="ARBA" id="ARBA00022457"/>
    </source>
</evidence>
<comment type="catalytic activity">
    <reaction evidence="24">
        <text>DNA(n) + a 2'-deoxyribonucleoside 5'-triphosphate = DNA(n+1) + diphosphate</text>
        <dbReference type="Rhea" id="RHEA:22508"/>
        <dbReference type="Rhea" id="RHEA-COMP:17339"/>
        <dbReference type="Rhea" id="RHEA-COMP:17340"/>
        <dbReference type="ChEBI" id="CHEBI:33019"/>
        <dbReference type="ChEBI" id="CHEBI:61560"/>
        <dbReference type="ChEBI" id="CHEBI:173112"/>
        <dbReference type="EC" id="2.7.7.7"/>
    </reaction>
</comment>
<organism evidence="30 31">
    <name type="scientific">Scophthalmus maximus</name>
    <name type="common">Turbot</name>
    <name type="synonym">Psetta maxima</name>
    <dbReference type="NCBI Taxonomy" id="52904"/>
    <lineage>
        <taxon>Eukaryota</taxon>
        <taxon>Metazoa</taxon>
        <taxon>Chordata</taxon>
        <taxon>Craniata</taxon>
        <taxon>Vertebrata</taxon>
        <taxon>Euteleostomi</taxon>
        <taxon>Actinopterygii</taxon>
        <taxon>Neopterygii</taxon>
        <taxon>Teleostei</taxon>
        <taxon>Neoteleostei</taxon>
        <taxon>Acanthomorphata</taxon>
        <taxon>Carangaria</taxon>
        <taxon>Pleuronectiformes</taxon>
        <taxon>Pleuronectoidei</taxon>
        <taxon>Scophthalmidae</taxon>
        <taxon>Scophthalmus</taxon>
    </lineage>
</organism>
<evidence type="ECO:0000256" key="17">
    <source>
        <dbReference type="ARBA" id="ARBA00022843"/>
    </source>
</evidence>
<evidence type="ECO:0000256" key="27">
    <source>
        <dbReference type="SAM" id="MobiDB-lite"/>
    </source>
</evidence>
<comment type="cofactor">
    <cofactor evidence="2">
        <name>Mg(2+)</name>
        <dbReference type="ChEBI" id="CHEBI:18420"/>
    </cofactor>
</comment>
<dbReference type="Pfam" id="PF00817">
    <property type="entry name" value="IMS"/>
    <property type="match status" value="1"/>
</dbReference>
<feature type="compositionally biased region" description="Basic and acidic residues" evidence="27">
    <location>
        <begin position="551"/>
        <end position="561"/>
    </location>
</feature>
<keyword evidence="13" id="KW-0227">DNA damage</keyword>
<keyword evidence="6" id="KW-0515">Mutator protein</keyword>
<evidence type="ECO:0000256" key="18">
    <source>
        <dbReference type="ARBA" id="ARBA00022932"/>
    </source>
</evidence>
<evidence type="ECO:0000256" key="10">
    <source>
        <dbReference type="ARBA" id="ARBA00022695"/>
    </source>
</evidence>
<keyword evidence="11" id="KW-0235">DNA replication</keyword>
<dbReference type="Gene3D" id="3.40.1170.60">
    <property type="match status" value="1"/>
</dbReference>
<keyword evidence="16" id="KW-0460">Magnesium</keyword>
<keyword evidence="9" id="KW-0808">Transferase</keyword>
<dbReference type="Proteomes" id="UP000246464">
    <property type="component" value="Chromosome 15"/>
</dbReference>
<dbReference type="PIRSF" id="PIRSF036603">
    <property type="entry name" value="DPol_eta"/>
    <property type="match status" value="1"/>
</dbReference>
<dbReference type="PANTHER" id="PTHR45873">
    <property type="entry name" value="DNA POLYMERASE ETA"/>
    <property type="match status" value="1"/>
</dbReference>
<evidence type="ECO:0000256" key="7">
    <source>
        <dbReference type="ARBA" id="ARBA00022499"/>
    </source>
</evidence>
<dbReference type="CDD" id="cd01702">
    <property type="entry name" value="PolY_Pol_eta"/>
    <property type="match status" value="1"/>
</dbReference>
<comment type="cofactor">
    <cofactor evidence="1">
        <name>Mn(2+)</name>
        <dbReference type="ChEBI" id="CHEBI:29035"/>
    </cofactor>
</comment>
<dbReference type="GO" id="GO:0035861">
    <property type="term" value="C:site of double-strand break"/>
    <property type="evidence" value="ECO:0007669"/>
    <property type="project" value="TreeGrafter"/>
</dbReference>
<evidence type="ECO:0000256" key="25">
    <source>
        <dbReference type="ARBA" id="ARBA00064665"/>
    </source>
</evidence>
<dbReference type="InterPro" id="IPR041298">
    <property type="entry name" value="UBZ3"/>
</dbReference>
<evidence type="ECO:0000256" key="3">
    <source>
        <dbReference type="ARBA" id="ARBA00004123"/>
    </source>
</evidence>
<feature type="compositionally biased region" description="Low complexity" evidence="27">
    <location>
        <begin position="516"/>
        <end position="527"/>
    </location>
</feature>
<accession>A0A2U9CDP3</accession>
<evidence type="ECO:0000256" key="13">
    <source>
        <dbReference type="ARBA" id="ARBA00022763"/>
    </source>
</evidence>
<dbReference type="FunFam" id="3.30.70.270:FF:000022">
    <property type="entry name" value="DNA polymerase eta"/>
    <property type="match status" value="1"/>
</dbReference>
<feature type="compositionally biased region" description="Low complexity" evidence="27">
    <location>
        <begin position="737"/>
        <end position="759"/>
    </location>
</feature>
<dbReference type="GO" id="GO:0003887">
    <property type="term" value="F:DNA-directed DNA polymerase activity"/>
    <property type="evidence" value="ECO:0007669"/>
    <property type="project" value="UniProtKB-KW"/>
</dbReference>
<dbReference type="PANTHER" id="PTHR45873:SF1">
    <property type="entry name" value="DNA POLYMERASE ETA"/>
    <property type="match status" value="1"/>
</dbReference>
<protein>
    <recommendedName>
        <fullName evidence="23">DNA polymerase eta</fullName>
        <ecNumber evidence="5">2.7.7.7</ecNumber>
    </recommendedName>
    <alternativeName>
        <fullName evidence="26">RAD30 homolog A</fullName>
    </alternativeName>
</protein>
<keyword evidence="7" id="KW-1017">Isopeptide bond</keyword>
<keyword evidence="18" id="KW-0239">DNA-directed DNA polymerase</keyword>
<dbReference type="Pfam" id="PF11799">
    <property type="entry name" value="IMS_C"/>
    <property type="match status" value="1"/>
</dbReference>
<feature type="region of interest" description="Disordered" evidence="27">
    <location>
        <begin position="516"/>
        <end position="538"/>
    </location>
</feature>
<evidence type="ECO:0000259" key="29">
    <source>
        <dbReference type="PROSITE" id="PS51907"/>
    </source>
</evidence>
<dbReference type="GO" id="GO:0006260">
    <property type="term" value="P:DNA replication"/>
    <property type="evidence" value="ECO:0007669"/>
    <property type="project" value="UniProtKB-KW"/>
</dbReference>
<evidence type="ECO:0000256" key="23">
    <source>
        <dbReference type="ARBA" id="ARBA00044975"/>
    </source>
</evidence>
<dbReference type="Gene3D" id="1.10.150.20">
    <property type="entry name" value="5' to 3' exonuclease, C-terminal subdomain"/>
    <property type="match status" value="1"/>
</dbReference>
<dbReference type="SUPFAM" id="SSF100879">
    <property type="entry name" value="Lesion bypass DNA polymerase (Y-family), little finger domain"/>
    <property type="match status" value="1"/>
</dbReference>
<evidence type="ECO:0000256" key="16">
    <source>
        <dbReference type="ARBA" id="ARBA00022842"/>
    </source>
</evidence>
<keyword evidence="22" id="KW-0704">Schiff base</keyword>
<dbReference type="InterPro" id="IPR017961">
    <property type="entry name" value="DNA_pol_Y-fam_little_finger"/>
</dbReference>
<dbReference type="GO" id="GO:0003684">
    <property type="term" value="F:damaged DNA binding"/>
    <property type="evidence" value="ECO:0007669"/>
    <property type="project" value="InterPro"/>
</dbReference>